<evidence type="ECO:0000259" key="2">
    <source>
        <dbReference type="Pfam" id="PF00535"/>
    </source>
</evidence>
<organism evidence="3 4">
    <name type="scientific">Luteimonas galliterrae</name>
    <dbReference type="NCBI Taxonomy" id="2940486"/>
    <lineage>
        <taxon>Bacteria</taxon>
        <taxon>Pseudomonadati</taxon>
        <taxon>Pseudomonadota</taxon>
        <taxon>Gammaproteobacteria</taxon>
        <taxon>Lysobacterales</taxon>
        <taxon>Lysobacteraceae</taxon>
        <taxon>Luteimonas</taxon>
    </lineage>
</organism>
<sequence length="254" mass="29194">MSAQAARAPLSAVVTTYNNAATLERCLASVAFCDEIVVLDSDSTDATRDIAQRHGARVDVEAFKGYGPQKQSAIDRARHDWVLLLDADEHLSDAGRAAIERELRSPRADGYRLPRREWLFWRWPHPFTRPNWQLRLFRRSCGRMNAVPVHAAPEIEGRAIDLDAPFLHYGEPRLHDRVDKVNRYSSGLVEHKKSRRPALLGLRMLLYPPLAFAKLYFGKRYFLNGWAGYFAARTQAFYAFLKYAKLYEAQRRSD</sequence>
<evidence type="ECO:0000256" key="1">
    <source>
        <dbReference type="ARBA" id="ARBA00038494"/>
    </source>
</evidence>
<proteinExistence type="inferred from homology"/>
<comment type="caution">
    <text evidence="3">The sequence shown here is derived from an EMBL/GenBank/DDBJ whole genome shotgun (WGS) entry which is preliminary data.</text>
</comment>
<dbReference type="PANTHER" id="PTHR43630:SF2">
    <property type="entry name" value="GLYCOSYLTRANSFERASE"/>
    <property type="match status" value="1"/>
</dbReference>
<feature type="domain" description="Glycosyltransferase 2-like" evidence="2">
    <location>
        <begin position="11"/>
        <end position="92"/>
    </location>
</feature>
<dbReference type="SUPFAM" id="SSF53448">
    <property type="entry name" value="Nucleotide-diphospho-sugar transferases"/>
    <property type="match status" value="1"/>
</dbReference>
<dbReference type="InterPro" id="IPR029044">
    <property type="entry name" value="Nucleotide-diphossugar_trans"/>
</dbReference>
<dbReference type="CDD" id="cd02511">
    <property type="entry name" value="Beta4Glucosyltransferase"/>
    <property type="match status" value="1"/>
</dbReference>
<dbReference type="RefSeq" id="WP_249475207.1">
    <property type="nucleotide sequence ID" value="NZ_JAMBEP010000003.1"/>
</dbReference>
<dbReference type="InterPro" id="IPR001173">
    <property type="entry name" value="Glyco_trans_2-like"/>
</dbReference>
<accession>A0ABT0MKY7</accession>
<reference evidence="3 4" key="1">
    <citation type="submission" date="2022-05" db="EMBL/GenBank/DDBJ databases">
        <title>Luteimonas sp. SX5, whole genome shotgun sequencing project.</title>
        <authorList>
            <person name="Zhao G."/>
            <person name="Shen L."/>
        </authorList>
    </citation>
    <scope>NUCLEOTIDE SEQUENCE [LARGE SCALE GENOMIC DNA]</scope>
    <source>
        <strain evidence="3 4">SX5</strain>
    </source>
</reference>
<evidence type="ECO:0000313" key="4">
    <source>
        <dbReference type="Proteomes" id="UP001431217"/>
    </source>
</evidence>
<dbReference type="Proteomes" id="UP001431217">
    <property type="component" value="Unassembled WGS sequence"/>
</dbReference>
<name>A0ABT0MKY7_9GAMM</name>
<dbReference type="Pfam" id="PF00535">
    <property type="entry name" value="Glycos_transf_2"/>
    <property type="match status" value="1"/>
</dbReference>
<evidence type="ECO:0000313" key="3">
    <source>
        <dbReference type="EMBL" id="MCL1635546.1"/>
    </source>
</evidence>
<keyword evidence="4" id="KW-1185">Reference proteome</keyword>
<comment type="similarity">
    <text evidence="1">Belongs to the glycosyltransferase 2 family. WaaE/KdtX subfamily.</text>
</comment>
<dbReference type="EMBL" id="JAMBEP010000003">
    <property type="protein sequence ID" value="MCL1635546.1"/>
    <property type="molecule type" value="Genomic_DNA"/>
</dbReference>
<dbReference type="PANTHER" id="PTHR43630">
    <property type="entry name" value="POLY-BETA-1,6-N-ACETYL-D-GLUCOSAMINE SYNTHASE"/>
    <property type="match status" value="1"/>
</dbReference>
<protein>
    <submittedName>
        <fullName evidence="3">Glycosyltransferase family 2 protein</fullName>
    </submittedName>
</protein>
<dbReference type="Gene3D" id="3.90.550.10">
    <property type="entry name" value="Spore Coat Polysaccharide Biosynthesis Protein SpsA, Chain A"/>
    <property type="match status" value="1"/>
</dbReference>
<gene>
    <name evidence="3" type="ORF">M2650_13035</name>
</gene>